<protein>
    <submittedName>
        <fullName evidence="4">Zgc:158376</fullName>
    </submittedName>
</protein>
<feature type="region of interest" description="Disordered" evidence="2">
    <location>
        <begin position="1"/>
        <end position="87"/>
    </location>
</feature>
<feature type="compositionally biased region" description="Gly residues" evidence="2">
    <location>
        <begin position="24"/>
        <end position="39"/>
    </location>
</feature>
<dbReference type="Pfam" id="PF12937">
    <property type="entry name" value="F-box-like"/>
    <property type="match status" value="1"/>
</dbReference>
<evidence type="ECO:0000313" key="5">
    <source>
        <dbReference type="Proteomes" id="UP000472263"/>
    </source>
</evidence>
<dbReference type="Proteomes" id="UP000472263">
    <property type="component" value="Chromosome 8"/>
</dbReference>
<dbReference type="InterPro" id="IPR001810">
    <property type="entry name" value="F-box_dom"/>
</dbReference>
<keyword evidence="1" id="KW-0479">Metal-binding</keyword>
<dbReference type="Ensembl" id="ENSMMDT00005003635.1">
    <property type="protein sequence ID" value="ENSMMDP00005003541.1"/>
    <property type="gene ID" value="ENSMMDG00005001925.1"/>
</dbReference>
<dbReference type="AlphaFoldDB" id="A0A667X3I4"/>
<dbReference type="InterPro" id="IPR050690">
    <property type="entry name" value="JHDM1_Histone_Demethylase"/>
</dbReference>
<dbReference type="Gene3D" id="3.80.10.10">
    <property type="entry name" value="Ribonuclease Inhibitor"/>
    <property type="match status" value="1"/>
</dbReference>
<dbReference type="GO" id="GO:0046872">
    <property type="term" value="F:metal ion binding"/>
    <property type="evidence" value="ECO:0007669"/>
    <property type="project" value="UniProtKB-KW"/>
</dbReference>
<organism evidence="4 5">
    <name type="scientific">Myripristis murdjan</name>
    <name type="common">pinecone soldierfish</name>
    <dbReference type="NCBI Taxonomy" id="586833"/>
    <lineage>
        <taxon>Eukaryota</taxon>
        <taxon>Metazoa</taxon>
        <taxon>Chordata</taxon>
        <taxon>Craniata</taxon>
        <taxon>Vertebrata</taxon>
        <taxon>Euteleostomi</taxon>
        <taxon>Actinopterygii</taxon>
        <taxon>Neopterygii</taxon>
        <taxon>Teleostei</taxon>
        <taxon>Neoteleostei</taxon>
        <taxon>Acanthomorphata</taxon>
        <taxon>Holocentriformes</taxon>
        <taxon>Holocentridae</taxon>
        <taxon>Myripristis</taxon>
    </lineage>
</organism>
<name>A0A667X3I4_9TELE</name>
<dbReference type="CDD" id="cd22180">
    <property type="entry name" value="F-box_FBXL10"/>
    <property type="match status" value="1"/>
</dbReference>
<reference evidence="4" key="1">
    <citation type="submission" date="2019-06" db="EMBL/GenBank/DDBJ databases">
        <authorList>
            <consortium name="Wellcome Sanger Institute Data Sharing"/>
        </authorList>
    </citation>
    <scope>NUCLEOTIDE SEQUENCE [LARGE SCALE GENOMIC DNA]</scope>
</reference>
<accession>A0A667X3I4</accession>
<keyword evidence="5" id="KW-1185">Reference proteome</keyword>
<dbReference type="PANTHER" id="PTHR23123">
    <property type="entry name" value="PHD/F-BOX CONTAINING PROTEIN"/>
    <property type="match status" value="1"/>
</dbReference>
<evidence type="ECO:0000256" key="2">
    <source>
        <dbReference type="SAM" id="MobiDB-lite"/>
    </source>
</evidence>
<evidence type="ECO:0000313" key="4">
    <source>
        <dbReference type="Ensembl" id="ENSMMDP00005003541.1"/>
    </source>
</evidence>
<sequence length="423" mass="47096">ILAPSLSLHQKPKQETSESNGPNSTGGGGGGGGPGGGGLLMSAMAASPRSQPSRLAPRSQMMKRSPPAVPSPPRPVQMERHLVRPPPACPEPSCLPLDSGSSHIMTRDVWLRVFQYLSQRELCVCMRVCRTWSRWCCDKRLWTQIDLSRQRSITPPMLSGIIRRQPVSLNLGYTNISKKQLMWLINRLQGLLELNVSGCPWSSVSALCQAVCPCLRLLDLSRVEELKDSHLRELLAPPADTRTGDTTRGGRFQNVTELRLAGLDLTDASSRLLVRYVPHLAKLDLSQCANITDQTVHTLTSPISPLRESLTHINLAGTYTHTHTHTRTQAVGKLIFMYRGFAEEFEALLELEFLDLMCFLLKKRCGTCCREGSFTSTNHWDLTLQKRKILPRIFVLFQVKNVLFSLAKFASGKSENSLEISEN</sequence>
<dbReference type="InterPro" id="IPR032675">
    <property type="entry name" value="LRR_dom_sf"/>
</dbReference>
<gene>
    <name evidence="4" type="primary">zgc:158376</name>
</gene>
<dbReference type="SUPFAM" id="SSF52047">
    <property type="entry name" value="RNI-like"/>
    <property type="match status" value="1"/>
</dbReference>
<reference evidence="4" key="3">
    <citation type="submission" date="2025-09" db="UniProtKB">
        <authorList>
            <consortium name="Ensembl"/>
        </authorList>
    </citation>
    <scope>IDENTIFICATION</scope>
</reference>
<reference evidence="4" key="2">
    <citation type="submission" date="2025-08" db="UniProtKB">
        <authorList>
            <consortium name="Ensembl"/>
        </authorList>
    </citation>
    <scope>IDENTIFICATION</scope>
</reference>
<evidence type="ECO:0000259" key="3">
    <source>
        <dbReference type="SMART" id="SM00256"/>
    </source>
</evidence>
<dbReference type="GeneTree" id="ENSGT00940000167798"/>
<evidence type="ECO:0000256" key="1">
    <source>
        <dbReference type="ARBA" id="ARBA00022723"/>
    </source>
</evidence>
<proteinExistence type="predicted"/>
<feature type="domain" description="F-box" evidence="3">
    <location>
        <begin position="105"/>
        <end position="145"/>
    </location>
</feature>
<dbReference type="SMART" id="SM00256">
    <property type="entry name" value="FBOX"/>
    <property type="match status" value="1"/>
</dbReference>